<protein>
    <submittedName>
        <fullName evidence="3">XdhC/CoxI family protein</fullName>
    </submittedName>
</protein>
<proteinExistence type="predicted"/>
<comment type="caution">
    <text evidence="3">The sequence shown here is derived from an EMBL/GenBank/DDBJ whole genome shotgun (WGS) entry which is preliminary data.</text>
</comment>
<evidence type="ECO:0000313" key="3">
    <source>
        <dbReference type="EMBL" id="MCR2045465.1"/>
    </source>
</evidence>
<sequence>MADFFVIENAMREARKGKKVVLATIVKAAGSTPRREGTMMAVLEDGRIYGTIGGGELEREIIKLSMNYIAKEKSGLVNLKLEENSLKMTCGGEVDVFLDICRIKPKLLIVGGGHVGHAIYKAASILDFHIVIFEDREEFLNKKRFPKAQELILGEFEESLKNYPVDNSTYIVIVTRGHEFDEEALEAVINSKAKYIGVMGSRKKVSKMILNLEEKGIDKNKLKKVYMPIGLAIGGETPEEIAISILSEILLIKNNGRCNHMSNNI</sequence>
<feature type="domain" description="XdhC Rossmann" evidence="2">
    <location>
        <begin position="107"/>
        <end position="249"/>
    </location>
</feature>
<dbReference type="InterPro" id="IPR052698">
    <property type="entry name" value="MoCofactor_Util/Proc"/>
</dbReference>
<keyword evidence="4" id="KW-1185">Reference proteome</keyword>
<dbReference type="PANTHER" id="PTHR30388:SF6">
    <property type="entry name" value="XANTHINE DEHYDROGENASE SUBUNIT A-RELATED"/>
    <property type="match status" value="1"/>
</dbReference>
<accession>A0A9X2S6B2</accession>
<dbReference type="Pfam" id="PF13478">
    <property type="entry name" value="XdhC_C"/>
    <property type="match status" value="1"/>
</dbReference>
<reference evidence="3" key="1">
    <citation type="submission" date="2022-07" db="EMBL/GenBank/DDBJ databases">
        <title>Enhanced cultured diversity of the mouse gut microbiota enables custom-made synthetic communities.</title>
        <authorList>
            <person name="Afrizal A."/>
        </authorList>
    </citation>
    <scope>NUCLEOTIDE SEQUENCE</scope>
    <source>
        <strain evidence="3">DSM 29482</strain>
    </source>
</reference>
<evidence type="ECO:0000259" key="1">
    <source>
        <dbReference type="Pfam" id="PF02625"/>
    </source>
</evidence>
<evidence type="ECO:0000313" key="4">
    <source>
        <dbReference type="Proteomes" id="UP001142078"/>
    </source>
</evidence>
<dbReference type="AlphaFoldDB" id="A0A9X2S6B2"/>
<dbReference type="Proteomes" id="UP001142078">
    <property type="component" value="Unassembled WGS sequence"/>
</dbReference>
<dbReference type="Pfam" id="PF02625">
    <property type="entry name" value="XdhC_CoxI"/>
    <property type="match status" value="1"/>
</dbReference>
<dbReference type="PANTHER" id="PTHR30388">
    <property type="entry name" value="ALDEHYDE OXIDOREDUCTASE MOLYBDENUM COFACTOR ASSEMBLY PROTEIN"/>
    <property type="match status" value="1"/>
</dbReference>
<organism evidence="3 4">
    <name type="scientific">Anaerosalibacter massiliensis</name>
    <dbReference type="NCBI Taxonomy" id="1347392"/>
    <lineage>
        <taxon>Bacteria</taxon>
        <taxon>Bacillati</taxon>
        <taxon>Bacillota</taxon>
        <taxon>Tissierellia</taxon>
        <taxon>Tissierellales</taxon>
        <taxon>Sporanaerobacteraceae</taxon>
        <taxon>Anaerosalibacter</taxon>
    </lineage>
</organism>
<name>A0A9X2S6B2_9FIRM</name>
<dbReference type="EMBL" id="JANJZL010000018">
    <property type="protein sequence ID" value="MCR2045465.1"/>
    <property type="molecule type" value="Genomic_DNA"/>
</dbReference>
<gene>
    <name evidence="3" type="ORF">NSA23_15295</name>
</gene>
<dbReference type="OrthoDB" id="9773039at2"/>
<dbReference type="InterPro" id="IPR027051">
    <property type="entry name" value="XdhC_Rossmann_dom"/>
</dbReference>
<dbReference type="InterPro" id="IPR003777">
    <property type="entry name" value="XdhC_CoxI"/>
</dbReference>
<evidence type="ECO:0000259" key="2">
    <source>
        <dbReference type="Pfam" id="PF13478"/>
    </source>
</evidence>
<dbReference type="RefSeq" id="WP_042679057.1">
    <property type="nucleotide sequence ID" value="NZ_CABKTM010000010.1"/>
</dbReference>
<dbReference type="Gene3D" id="3.40.50.720">
    <property type="entry name" value="NAD(P)-binding Rossmann-like Domain"/>
    <property type="match status" value="1"/>
</dbReference>
<feature type="domain" description="XdhC- CoxI" evidence="1">
    <location>
        <begin position="15"/>
        <end position="77"/>
    </location>
</feature>